<feature type="transmembrane region" description="Helical" evidence="1">
    <location>
        <begin position="12"/>
        <end position="34"/>
    </location>
</feature>
<name>A0A450SL51_9GAMM</name>
<organism evidence="2">
    <name type="scientific">Candidatus Kentrum sp. FW</name>
    <dbReference type="NCBI Taxonomy" id="2126338"/>
    <lineage>
        <taxon>Bacteria</taxon>
        <taxon>Pseudomonadati</taxon>
        <taxon>Pseudomonadota</taxon>
        <taxon>Gammaproteobacteria</taxon>
        <taxon>Candidatus Kentrum</taxon>
    </lineage>
</organism>
<keyword evidence="1" id="KW-1133">Transmembrane helix</keyword>
<sequence>MVEMTGLVEVAGLIGMTVLIGIIGLAGMMALIGITRDNDEGWLGGVGRDDSAFSSPWDFGSGRVGFYGDDLRVR</sequence>
<protein>
    <submittedName>
        <fullName evidence="2">Uncharacterized protein</fullName>
    </submittedName>
</protein>
<evidence type="ECO:0000313" key="2">
    <source>
        <dbReference type="EMBL" id="VFJ54317.1"/>
    </source>
</evidence>
<accession>A0A450SL51</accession>
<keyword evidence="1" id="KW-0472">Membrane</keyword>
<evidence type="ECO:0000256" key="1">
    <source>
        <dbReference type="SAM" id="Phobius"/>
    </source>
</evidence>
<dbReference type="EMBL" id="CAADEW010000047">
    <property type="protein sequence ID" value="VFJ54317.1"/>
    <property type="molecule type" value="Genomic_DNA"/>
</dbReference>
<gene>
    <name evidence="2" type="ORF">BECKFW1821A_GA0114235_10476</name>
</gene>
<proteinExistence type="predicted"/>
<keyword evidence="1" id="KW-0812">Transmembrane</keyword>
<reference evidence="2" key="1">
    <citation type="submission" date="2019-02" db="EMBL/GenBank/DDBJ databases">
        <authorList>
            <person name="Gruber-Vodicka R. H."/>
            <person name="Seah K. B. B."/>
        </authorList>
    </citation>
    <scope>NUCLEOTIDE SEQUENCE</scope>
    <source>
        <strain evidence="2">BECK_BZ15</strain>
    </source>
</reference>
<dbReference type="AlphaFoldDB" id="A0A450SL51"/>